<dbReference type="EMBL" id="JADNYJ010000101">
    <property type="protein sequence ID" value="KAF8885543.1"/>
    <property type="molecule type" value="Genomic_DNA"/>
</dbReference>
<accession>A0A9P5NFM3</accession>
<organism evidence="2 3">
    <name type="scientific">Gymnopilus junonius</name>
    <name type="common">Spectacular rustgill mushroom</name>
    <name type="synonym">Gymnopilus spectabilis subsp. junonius</name>
    <dbReference type="NCBI Taxonomy" id="109634"/>
    <lineage>
        <taxon>Eukaryota</taxon>
        <taxon>Fungi</taxon>
        <taxon>Dikarya</taxon>
        <taxon>Basidiomycota</taxon>
        <taxon>Agaricomycotina</taxon>
        <taxon>Agaricomycetes</taxon>
        <taxon>Agaricomycetidae</taxon>
        <taxon>Agaricales</taxon>
        <taxon>Agaricineae</taxon>
        <taxon>Hymenogastraceae</taxon>
        <taxon>Gymnopilus</taxon>
    </lineage>
</organism>
<proteinExistence type="inferred from homology"/>
<comment type="caution">
    <text evidence="2">The sequence shown here is derived from an EMBL/GenBank/DDBJ whole genome shotgun (WGS) entry which is preliminary data.</text>
</comment>
<dbReference type="Proteomes" id="UP000724874">
    <property type="component" value="Unassembled WGS sequence"/>
</dbReference>
<comment type="similarity">
    <text evidence="1">Belongs to the ustYa family.</text>
</comment>
<sequence length="194" mass="21988">MLYVNNIYGKSLANSLAPLTRRSEDSNVTRECSDFAGYAMLNMQSTLLKVRSELLLLAFNHVPRSASLEEKTLLSDVESELGFPEGAPKPRKWIENFRTIFLGSRLTFVAMLELLLIIKGSRICLSHEKSNDDMLLYSPAQSVAEYEIRTHDSNVGGHDISPFWQLPSPELDQMWEDLYSFGISKMSKFEASML</sequence>
<dbReference type="GO" id="GO:0043386">
    <property type="term" value="P:mycotoxin biosynthetic process"/>
    <property type="evidence" value="ECO:0007669"/>
    <property type="project" value="InterPro"/>
</dbReference>
<evidence type="ECO:0000256" key="1">
    <source>
        <dbReference type="ARBA" id="ARBA00035112"/>
    </source>
</evidence>
<evidence type="ECO:0000313" key="2">
    <source>
        <dbReference type="EMBL" id="KAF8885543.1"/>
    </source>
</evidence>
<name>A0A9P5NFM3_GYMJU</name>
<dbReference type="OrthoDB" id="3687641at2759"/>
<reference evidence="2" key="1">
    <citation type="submission" date="2020-11" db="EMBL/GenBank/DDBJ databases">
        <authorList>
            <consortium name="DOE Joint Genome Institute"/>
            <person name="Ahrendt S."/>
            <person name="Riley R."/>
            <person name="Andreopoulos W."/>
            <person name="LaButti K."/>
            <person name="Pangilinan J."/>
            <person name="Ruiz-duenas F.J."/>
            <person name="Barrasa J.M."/>
            <person name="Sanchez-Garcia M."/>
            <person name="Camarero S."/>
            <person name="Miyauchi S."/>
            <person name="Serrano A."/>
            <person name="Linde D."/>
            <person name="Babiker R."/>
            <person name="Drula E."/>
            <person name="Ayuso-Fernandez I."/>
            <person name="Pacheco R."/>
            <person name="Padilla G."/>
            <person name="Ferreira P."/>
            <person name="Barriuso J."/>
            <person name="Kellner H."/>
            <person name="Castanera R."/>
            <person name="Alfaro M."/>
            <person name="Ramirez L."/>
            <person name="Pisabarro A.G."/>
            <person name="Kuo A."/>
            <person name="Tritt A."/>
            <person name="Lipzen A."/>
            <person name="He G."/>
            <person name="Yan M."/>
            <person name="Ng V."/>
            <person name="Cullen D."/>
            <person name="Martin F."/>
            <person name="Rosso M.-N."/>
            <person name="Henrissat B."/>
            <person name="Hibbett D."/>
            <person name="Martinez A.T."/>
            <person name="Grigoriev I.V."/>
        </authorList>
    </citation>
    <scope>NUCLEOTIDE SEQUENCE</scope>
    <source>
        <strain evidence="2">AH 44721</strain>
    </source>
</reference>
<keyword evidence="3" id="KW-1185">Reference proteome</keyword>
<protein>
    <submittedName>
        <fullName evidence="2">Uncharacterized protein</fullName>
    </submittedName>
</protein>
<gene>
    <name evidence="2" type="ORF">CPB84DRAFT_129008</name>
</gene>
<dbReference type="AlphaFoldDB" id="A0A9P5NFM3"/>
<evidence type="ECO:0000313" key="3">
    <source>
        <dbReference type="Proteomes" id="UP000724874"/>
    </source>
</evidence>
<dbReference type="Pfam" id="PF11807">
    <property type="entry name" value="UstYa"/>
    <property type="match status" value="1"/>
</dbReference>
<dbReference type="InterPro" id="IPR021765">
    <property type="entry name" value="UstYa-like"/>
</dbReference>